<evidence type="ECO:0000256" key="5">
    <source>
        <dbReference type="ARBA" id="ARBA00023136"/>
    </source>
</evidence>
<dbReference type="EMBL" id="MFNF01000059">
    <property type="protein sequence ID" value="OGG99287.1"/>
    <property type="molecule type" value="Genomic_DNA"/>
</dbReference>
<evidence type="ECO:0000256" key="1">
    <source>
        <dbReference type="ARBA" id="ARBA00004651"/>
    </source>
</evidence>
<name>A0A1F6GMG1_9PROT</name>
<evidence type="ECO:0000256" key="6">
    <source>
        <dbReference type="SAM" id="Phobius"/>
    </source>
</evidence>
<feature type="transmembrane region" description="Helical" evidence="6">
    <location>
        <begin position="51"/>
        <end position="70"/>
    </location>
</feature>
<gene>
    <name evidence="7" type="ORF">A2557_02035</name>
</gene>
<feature type="transmembrane region" description="Helical" evidence="6">
    <location>
        <begin position="194"/>
        <end position="214"/>
    </location>
</feature>
<dbReference type="Proteomes" id="UP000177583">
    <property type="component" value="Unassembled WGS sequence"/>
</dbReference>
<evidence type="ECO:0000313" key="8">
    <source>
        <dbReference type="Proteomes" id="UP000177583"/>
    </source>
</evidence>
<keyword evidence="3 6" id="KW-0812">Transmembrane</keyword>
<reference evidence="7 8" key="1">
    <citation type="journal article" date="2016" name="Nat. Commun.">
        <title>Thousands of microbial genomes shed light on interconnected biogeochemical processes in an aquifer system.</title>
        <authorList>
            <person name="Anantharaman K."/>
            <person name="Brown C.T."/>
            <person name="Hug L.A."/>
            <person name="Sharon I."/>
            <person name="Castelle C.J."/>
            <person name="Probst A.J."/>
            <person name="Thomas B.C."/>
            <person name="Singh A."/>
            <person name="Wilkins M.J."/>
            <person name="Karaoz U."/>
            <person name="Brodie E.L."/>
            <person name="Williams K.H."/>
            <person name="Hubbard S.S."/>
            <person name="Banfield J.F."/>
        </authorList>
    </citation>
    <scope>NUCLEOTIDE SEQUENCE [LARGE SCALE GENOMIC DNA]</scope>
</reference>
<feature type="transmembrane region" description="Helical" evidence="6">
    <location>
        <begin position="149"/>
        <end position="174"/>
    </location>
</feature>
<dbReference type="PANTHER" id="PTHR30213:SF0">
    <property type="entry name" value="UPF0761 MEMBRANE PROTEIN YIHY"/>
    <property type="match status" value="1"/>
</dbReference>
<feature type="transmembrane region" description="Helical" evidence="6">
    <location>
        <begin position="260"/>
        <end position="287"/>
    </location>
</feature>
<protein>
    <submittedName>
        <fullName evidence="7">Uncharacterized protein</fullName>
    </submittedName>
</protein>
<evidence type="ECO:0000313" key="7">
    <source>
        <dbReference type="EMBL" id="OGG99287.1"/>
    </source>
</evidence>
<dbReference type="PANTHER" id="PTHR30213">
    <property type="entry name" value="INNER MEMBRANE PROTEIN YHJD"/>
    <property type="match status" value="1"/>
</dbReference>
<keyword evidence="4 6" id="KW-1133">Transmembrane helix</keyword>
<keyword evidence="5 6" id="KW-0472">Membrane</keyword>
<proteinExistence type="predicted"/>
<keyword evidence="2" id="KW-1003">Cell membrane</keyword>
<dbReference type="AlphaFoldDB" id="A0A1F6GMG1"/>
<dbReference type="GO" id="GO:0005886">
    <property type="term" value="C:plasma membrane"/>
    <property type="evidence" value="ECO:0007669"/>
    <property type="project" value="UniProtKB-SubCell"/>
</dbReference>
<organism evidence="7 8">
    <name type="scientific">Candidatus Lambdaproteobacteria bacterium RIFOXYD2_FULL_56_26</name>
    <dbReference type="NCBI Taxonomy" id="1817773"/>
    <lineage>
        <taxon>Bacteria</taxon>
        <taxon>Pseudomonadati</taxon>
        <taxon>Pseudomonadota</taxon>
        <taxon>Candidatus Lambdaproteobacteria</taxon>
    </lineage>
</organism>
<comment type="caution">
    <text evidence="7">The sequence shown here is derived from an EMBL/GenBank/DDBJ whole genome shotgun (WGS) entry which is preliminary data.</text>
</comment>
<evidence type="ECO:0000256" key="3">
    <source>
        <dbReference type="ARBA" id="ARBA00022692"/>
    </source>
</evidence>
<dbReference type="Pfam" id="PF03631">
    <property type="entry name" value="Virul_fac_BrkB"/>
    <property type="match status" value="1"/>
</dbReference>
<feature type="transmembrane region" description="Helical" evidence="6">
    <location>
        <begin position="111"/>
        <end position="129"/>
    </location>
</feature>
<sequence>MEPAVASRKEEIQAMIEQVRRKNRFIGYLRLARIVGDNIVRKRVSSLAQSLAFSTILSAVPILAIFFSVLGNITQNRRIKEGIFDFISQYFIPEYANSVFLQFETLARRSLTLGAIGLPTLFLAGVLLYTKVDGSINLIWDARKRSKWFANGLAFFMTLFLGPTILVALFSIPPYLQSLPFIKDLFSNSVAQGIWSRALPFGVSWGGLWVLYSYIPNAKVGAKPALVGALFSAFLIQIANEALGFYFSQLARLDVIYGSLVAIPVLLIWVYVLWMVVLTGSALCYVVQHHHNRNYLTAAHIYNDESLLCNALETLLLLAKSFDQGEGPKDIDQLHFQLGLHKNRLEFILAKLVAKELVNMMDIPGSPMEGRYQLGQSAKQIKLSELVPLFFEPKDHLQLGPKLSALTNLLSVHPAFLRVGLSVQALLDDPENIKAQIV</sequence>
<dbReference type="NCBIfam" id="TIGR00765">
    <property type="entry name" value="yihY_not_rbn"/>
    <property type="match status" value="1"/>
</dbReference>
<comment type="subcellular location">
    <subcellularLocation>
        <location evidence="1">Cell membrane</location>
        <topology evidence="1">Multi-pass membrane protein</topology>
    </subcellularLocation>
</comment>
<evidence type="ECO:0000256" key="2">
    <source>
        <dbReference type="ARBA" id="ARBA00022475"/>
    </source>
</evidence>
<accession>A0A1F6GMG1</accession>
<feature type="transmembrane region" description="Helical" evidence="6">
    <location>
        <begin position="226"/>
        <end position="248"/>
    </location>
</feature>
<evidence type="ECO:0000256" key="4">
    <source>
        <dbReference type="ARBA" id="ARBA00022989"/>
    </source>
</evidence>
<dbReference type="InterPro" id="IPR017039">
    <property type="entry name" value="Virul_fac_BrkB"/>
</dbReference>